<evidence type="ECO:0000313" key="2">
    <source>
        <dbReference type="Proteomes" id="UP000784294"/>
    </source>
</evidence>
<accession>A0A3S5BY85</accession>
<dbReference type="EMBL" id="CAAALY010066301">
    <property type="protein sequence ID" value="VEL24172.1"/>
    <property type="molecule type" value="Genomic_DNA"/>
</dbReference>
<organism evidence="1 2">
    <name type="scientific">Protopolystoma xenopodis</name>
    <dbReference type="NCBI Taxonomy" id="117903"/>
    <lineage>
        <taxon>Eukaryota</taxon>
        <taxon>Metazoa</taxon>
        <taxon>Spiralia</taxon>
        <taxon>Lophotrochozoa</taxon>
        <taxon>Platyhelminthes</taxon>
        <taxon>Monogenea</taxon>
        <taxon>Polyopisthocotylea</taxon>
        <taxon>Polystomatidea</taxon>
        <taxon>Polystomatidae</taxon>
        <taxon>Protopolystoma</taxon>
    </lineage>
</organism>
<gene>
    <name evidence="1" type="ORF">PXEA_LOCUS17612</name>
</gene>
<evidence type="ECO:0000313" key="1">
    <source>
        <dbReference type="EMBL" id="VEL24172.1"/>
    </source>
</evidence>
<proteinExistence type="predicted"/>
<dbReference type="Proteomes" id="UP000784294">
    <property type="component" value="Unassembled WGS sequence"/>
</dbReference>
<name>A0A3S5BY85_9PLAT</name>
<reference evidence="1" key="1">
    <citation type="submission" date="2018-11" db="EMBL/GenBank/DDBJ databases">
        <authorList>
            <consortium name="Pathogen Informatics"/>
        </authorList>
    </citation>
    <scope>NUCLEOTIDE SEQUENCE</scope>
</reference>
<dbReference type="AlphaFoldDB" id="A0A3S5BY85"/>
<comment type="caution">
    <text evidence="1">The sequence shown here is derived from an EMBL/GenBank/DDBJ whole genome shotgun (WGS) entry which is preliminary data.</text>
</comment>
<protein>
    <submittedName>
        <fullName evidence="1">Uncharacterized protein</fullName>
    </submittedName>
</protein>
<sequence>MSEDGSEDVCQGGIHEKLRSPADVHVTSDQLAILVDSLSQKCESTQRLDSVKSPRDSRLHVVEGSLIQDGMDQCPVSPSAGVDDM</sequence>
<keyword evidence="2" id="KW-1185">Reference proteome</keyword>